<dbReference type="Proteomes" id="UP000219494">
    <property type="component" value="Unassembled WGS sequence"/>
</dbReference>
<evidence type="ECO:0000313" key="2">
    <source>
        <dbReference type="Proteomes" id="UP000219494"/>
    </source>
</evidence>
<organism evidence="1 2">
    <name type="scientific">Sphingomonas guangdongensis</name>
    <dbReference type="NCBI Taxonomy" id="1141890"/>
    <lineage>
        <taxon>Bacteria</taxon>
        <taxon>Pseudomonadati</taxon>
        <taxon>Pseudomonadota</taxon>
        <taxon>Alphaproteobacteria</taxon>
        <taxon>Sphingomonadales</taxon>
        <taxon>Sphingomonadaceae</taxon>
        <taxon>Sphingomonas</taxon>
    </lineage>
</organism>
<dbReference type="EMBL" id="OBMI01000002">
    <property type="protein sequence ID" value="SOB86560.1"/>
    <property type="molecule type" value="Genomic_DNA"/>
</dbReference>
<protein>
    <submittedName>
        <fullName evidence="1">Uncharacterized protein</fullName>
    </submittedName>
</protein>
<evidence type="ECO:0000313" key="1">
    <source>
        <dbReference type="EMBL" id="SOB86560.1"/>
    </source>
</evidence>
<name>A0A285QX59_9SPHN</name>
<proteinExistence type="predicted"/>
<accession>A0A285QX59</accession>
<sequence length="96" mass="9820">MFSGLAFGSTLLLAVATMTQDYGSMASDSLSSAGSFAGTVGVNANLKTQPRSKQSARNVDAEARAGCANKGRAAARLGAEHPKVRRLYALCAQAGL</sequence>
<dbReference type="RefSeq" id="WP_097063571.1">
    <property type="nucleotide sequence ID" value="NZ_OBMI01000002.1"/>
</dbReference>
<keyword evidence="2" id="KW-1185">Reference proteome</keyword>
<dbReference type="AlphaFoldDB" id="A0A285QX59"/>
<gene>
    <name evidence="1" type="ORF">SAMN06297144_1666</name>
</gene>
<reference evidence="1 2" key="1">
    <citation type="submission" date="2017-07" db="EMBL/GenBank/DDBJ databases">
        <authorList>
            <person name="Sun Z.S."/>
            <person name="Albrecht U."/>
            <person name="Echele G."/>
            <person name="Lee C.C."/>
        </authorList>
    </citation>
    <scope>NUCLEOTIDE SEQUENCE [LARGE SCALE GENOMIC DNA]</scope>
    <source>
        <strain evidence="1 2">CGMCC 1.12672</strain>
    </source>
</reference>